<dbReference type="SUPFAM" id="SSF53597">
    <property type="entry name" value="Dihydrofolate reductase-like"/>
    <property type="match status" value="1"/>
</dbReference>
<accession>A0A1M5CVD5</accession>
<evidence type="ECO:0000259" key="1">
    <source>
        <dbReference type="Pfam" id="PF01872"/>
    </source>
</evidence>
<dbReference type="OrthoDB" id="9782335at2"/>
<gene>
    <name evidence="2" type="ORF">SAMN02745753_02264</name>
</gene>
<evidence type="ECO:0000313" key="3">
    <source>
        <dbReference type="Proteomes" id="UP000184517"/>
    </source>
</evidence>
<sequence length="187" mass="20644">MKCSVYIATSADGYIATPNGSVDWLSEAGDQDADMSQNPDMGFNDFIGSVDCMIMGRKCMETISGFNLEPEQWPYGDIKIYVLSNSVKVAPENVSDKVKIYSGDIRDLMNQLESDGYKHAYIDGGTTITSFLNHQLINEITITKAPIILGDGLPLFGKINAKIKLEKSEAITFPNDFIQIKYSVSYS</sequence>
<dbReference type="Gene3D" id="3.40.430.10">
    <property type="entry name" value="Dihydrofolate Reductase, subunit A"/>
    <property type="match status" value="1"/>
</dbReference>
<dbReference type="Proteomes" id="UP000184517">
    <property type="component" value="Unassembled WGS sequence"/>
</dbReference>
<dbReference type="RefSeq" id="WP_072839805.1">
    <property type="nucleotide sequence ID" value="NZ_FQVF01000009.1"/>
</dbReference>
<feature type="domain" description="Bacterial bifunctional deaminase-reductase C-terminal" evidence="1">
    <location>
        <begin position="7"/>
        <end position="177"/>
    </location>
</feature>
<dbReference type="GO" id="GO:0009231">
    <property type="term" value="P:riboflavin biosynthetic process"/>
    <property type="evidence" value="ECO:0007669"/>
    <property type="project" value="InterPro"/>
</dbReference>
<dbReference type="PANTHER" id="PTHR38011">
    <property type="entry name" value="DIHYDROFOLATE REDUCTASE FAMILY PROTEIN (AFU_ORTHOLOGUE AFUA_8G06820)"/>
    <property type="match status" value="1"/>
</dbReference>
<dbReference type="STRING" id="1122206.SAMN02745753_02264"/>
<evidence type="ECO:0000313" key="2">
    <source>
        <dbReference type="EMBL" id="SHF58721.1"/>
    </source>
</evidence>
<dbReference type="InterPro" id="IPR050765">
    <property type="entry name" value="Riboflavin_Biosynth_HTPR"/>
</dbReference>
<organism evidence="2 3">
    <name type="scientific">Marinomonas polaris DSM 16579</name>
    <dbReference type="NCBI Taxonomy" id="1122206"/>
    <lineage>
        <taxon>Bacteria</taxon>
        <taxon>Pseudomonadati</taxon>
        <taxon>Pseudomonadota</taxon>
        <taxon>Gammaproteobacteria</taxon>
        <taxon>Oceanospirillales</taxon>
        <taxon>Oceanospirillaceae</taxon>
        <taxon>Marinomonas</taxon>
    </lineage>
</organism>
<dbReference type="EMBL" id="FQVF01000009">
    <property type="protein sequence ID" value="SHF58721.1"/>
    <property type="molecule type" value="Genomic_DNA"/>
</dbReference>
<dbReference type="InterPro" id="IPR002734">
    <property type="entry name" value="RibDG_C"/>
</dbReference>
<keyword evidence="3" id="KW-1185">Reference proteome</keyword>
<dbReference type="AlphaFoldDB" id="A0A1M5CVD5"/>
<proteinExistence type="predicted"/>
<dbReference type="Pfam" id="PF01872">
    <property type="entry name" value="RibD_C"/>
    <property type="match status" value="1"/>
</dbReference>
<dbReference type="PANTHER" id="PTHR38011:SF11">
    <property type="entry name" value="2,5-DIAMINO-6-RIBOSYLAMINO-4(3H)-PYRIMIDINONE 5'-PHOSPHATE REDUCTASE"/>
    <property type="match status" value="1"/>
</dbReference>
<dbReference type="InterPro" id="IPR024072">
    <property type="entry name" value="DHFR-like_dom_sf"/>
</dbReference>
<reference evidence="3" key="1">
    <citation type="submission" date="2016-11" db="EMBL/GenBank/DDBJ databases">
        <authorList>
            <person name="Varghese N."/>
            <person name="Submissions S."/>
        </authorList>
    </citation>
    <scope>NUCLEOTIDE SEQUENCE [LARGE SCALE GENOMIC DNA]</scope>
    <source>
        <strain evidence="3">DSM 16579</strain>
    </source>
</reference>
<protein>
    <submittedName>
        <fullName evidence="2">Dihydrofolate reductase</fullName>
    </submittedName>
</protein>
<dbReference type="GO" id="GO:0008703">
    <property type="term" value="F:5-amino-6-(5-phosphoribosylamino)uracil reductase activity"/>
    <property type="evidence" value="ECO:0007669"/>
    <property type="project" value="InterPro"/>
</dbReference>
<name>A0A1M5CVD5_9GAMM</name>